<evidence type="ECO:0000313" key="6">
    <source>
        <dbReference type="EMBL" id="TFU01535.1"/>
    </source>
</evidence>
<name>A0A4Y9EMY0_9SPHN</name>
<keyword evidence="3" id="KW-0998">Cell outer membrane</keyword>
<protein>
    <submittedName>
        <fullName evidence="6">Outer membrane protein assembly factor BamE</fullName>
    </submittedName>
</protein>
<reference evidence="6 7" key="1">
    <citation type="submission" date="2019-02" db="EMBL/GenBank/DDBJ databases">
        <title>Polymorphobacter sp. isolated from the lake at the Tibet of China.</title>
        <authorList>
            <person name="Li A."/>
        </authorList>
    </citation>
    <scope>NUCLEOTIDE SEQUENCE [LARGE SCALE GENOMIC DNA]</scope>
    <source>
        <strain evidence="6 7">DJ1R-1</strain>
    </source>
</reference>
<sequence length="158" mass="16595">MLPVLAVLALTTLSACESSRIKQTQGYIVDETLVASVQPGVDNRASVEKTLGRPTWASEFDNGEWYYVTRNSSQLAFLTPKPTSQSIIIISFDSGGGVTKVERDGLDKIVSVKMEGDKTPTLGRDSSLIQDLFGNIGQVSSGGGPAGSSGGTGRDGPK</sequence>
<dbReference type="Gene3D" id="3.30.1450.10">
    <property type="match status" value="1"/>
</dbReference>
<dbReference type="InterPro" id="IPR037873">
    <property type="entry name" value="BamE-like"/>
</dbReference>
<dbReference type="Proteomes" id="UP000297737">
    <property type="component" value="Unassembled WGS sequence"/>
</dbReference>
<feature type="region of interest" description="Disordered" evidence="4">
    <location>
        <begin position="137"/>
        <end position="158"/>
    </location>
</feature>
<dbReference type="EMBL" id="SIHO01000003">
    <property type="protein sequence ID" value="TFU01535.1"/>
    <property type="molecule type" value="Genomic_DNA"/>
</dbReference>
<evidence type="ECO:0000256" key="3">
    <source>
        <dbReference type="ARBA" id="ARBA00023237"/>
    </source>
</evidence>
<dbReference type="Pfam" id="PF04355">
    <property type="entry name" value="BamE"/>
    <property type="match status" value="1"/>
</dbReference>
<gene>
    <name evidence="6" type="ORF">EUV02_14285</name>
</gene>
<dbReference type="PANTHER" id="PTHR37482">
    <property type="entry name" value="OUTER MEMBRANE PROTEIN ASSEMBLY FACTOR BAME"/>
    <property type="match status" value="1"/>
</dbReference>
<dbReference type="InterPro" id="IPR026592">
    <property type="entry name" value="BamE"/>
</dbReference>
<accession>A0A4Y9EMY0</accession>
<evidence type="ECO:0000259" key="5">
    <source>
        <dbReference type="Pfam" id="PF04355"/>
    </source>
</evidence>
<dbReference type="GO" id="GO:0030674">
    <property type="term" value="F:protein-macromolecule adaptor activity"/>
    <property type="evidence" value="ECO:0007669"/>
    <property type="project" value="TreeGrafter"/>
</dbReference>
<dbReference type="GO" id="GO:1990063">
    <property type="term" value="C:Bam protein complex"/>
    <property type="evidence" value="ECO:0007669"/>
    <property type="project" value="TreeGrafter"/>
</dbReference>
<dbReference type="InterPro" id="IPR007450">
    <property type="entry name" value="BamE_dom"/>
</dbReference>
<organism evidence="6 7">
    <name type="scientific">Glacieibacterium arshaanense</name>
    <dbReference type="NCBI Taxonomy" id="2511025"/>
    <lineage>
        <taxon>Bacteria</taxon>
        <taxon>Pseudomonadati</taxon>
        <taxon>Pseudomonadota</taxon>
        <taxon>Alphaproteobacteria</taxon>
        <taxon>Sphingomonadales</taxon>
        <taxon>Sphingosinicellaceae</taxon>
        <taxon>Glacieibacterium</taxon>
    </lineage>
</organism>
<keyword evidence="7" id="KW-1185">Reference proteome</keyword>
<dbReference type="OrthoDB" id="7160681at2"/>
<evidence type="ECO:0000256" key="1">
    <source>
        <dbReference type="ARBA" id="ARBA00022729"/>
    </source>
</evidence>
<evidence type="ECO:0000313" key="7">
    <source>
        <dbReference type="Proteomes" id="UP000297737"/>
    </source>
</evidence>
<feature type="domain" description="Outer membrane protein assembly factor BamE" evidence="5">
    <location>
        <begin position="26"/>
        <end position="100"/>
    </location>
</feature>
<dbReference type="PANTHER" id="PTHR37482:SF1">
    <property type="entry name" value="OUTER MEMBRANE PROTEIN ASSEMBLY FACTOR BAME"/>
    <property type="match status" value="1"/>
</dbReference>
<proteinExistence type="predicted"/>
<dbReference type="AlphaFoldDB" id="A0A4Y9EMY0"/>
<comment type="caution">
    <text evidence="6">The sequence shown here is derived from an EMBL/GenBank/DDBJ whole genome shotgun (WGS) entry which is preliminary data.</text>
</comment>
<evidence type="ECO:0000256" key="2">
    <source>
        <dbReference type="ARBA" id="ARBA00023136"/>
    </source>
</evidence>
<keyword evidence="1" id="KW-0732">Signal</keyword>
<feature type="compositionally biased region" description="Gly residues" evidence="4">
    <location>
        <begin position="140"/>
        <end position="158"/>
    </location>
</feature>
<dbReference type="GO" id="GO:0043165">
    <property type="term" value="P:Gram-negative-bacterium-type cell outer membrane assembly"/>
    <property type="evidence" value="ECO:0007669"/>
    <property type="project" value="TreeGrafter"/>
</dbReference>
<dbReference type="GO" id="GO:0051205">
    <property type="term" value="P:protein insertion into membrane"/>
    <property type="evidence" value="ECO:0007669"/>
    <property type="project" value="TreeGrafter"/>
</dbReference>
<evidence type="ECO:0000256" key="4">
    <source>
        <dbReference type="SAM" id="MobiDB-lite"/>
    </source>
</evidence>
<keyword evidence="2" id="KW-0472">Membrane</keyword>